<dbReference type="InterPro" id="IPR056002">
    <property type="entry name" value="DUF7580"/>
</dbReference>
<comment type="similarity">
    <text evidence="1 5">Belongs to the peptidase S8 family.</text>
</comment>
<dbReference type="PROSITE" id="PS00136">
    <property type="entry name" value="SUBTILASE_ASP"/>
    <property type="match status" value="1"/>
</dbReference>
<evidence type="ECO:0000313" key="9">
    <source>
        <dbReference type="Proteomes" id="UP000286045"/>
    </source>
</evidence>
<dbReference type="GO" id="GO:0004252">
    <property type="term" value="F:serine-type endopeptidase activity"/>
    <property type="evidence" value="ECO:0007669"/>
    <property type="project" value="UniProtKB-UniRule"/>
</dbReference>
<dbReference type="Pfam" id="PF00082">
    <property type="entry name" value="Peptidase_S8"/>
    <property type="match status" value="1"/>
</dbReference>
<organism evidence="8 9">
    <name type="scientific">Xylaria grammica</name>
    <dbReference type="NCBI Taxonomy" id="363999"/>
    <lineage>
        <taxon>Eukaryota</taxon>
        <taxon>Fungi</taxon>
        <taxon>Dikarya</taxon>
        <taxon>Ascomycota</taxon>
        <taxon>Pezizomycotina</taxon>
        <taxon>Sordariomycetes</taxon>
        <taxon>Xylariomycetidae</taxon>
        <taxon>Xylariales</taxon>
        <taxon>Xylariaceae</taxon>
        <taxon>Xylaria</taxon>
    </lineage>
</organism>
<gene>
    <name evidence="8" type="ORF">EKO27_g5510</name>
</gene>
<reference evidence="8 9" key="1">
    <citation type="submission" date="2018-12" db="EMBL/GenBank/DDBJ databases">
        <title>Draft genome sequence of Xylaria grammica IHI A82.</title>
        <authorList>
            <person name="Buettner E."/>
            <person name="Kellner H."/>
        </authorList>
    </citation>
    <scope>NUCLEOTIDE SEQUENCE [LARGE SCALE GENOMIC DNA]</scope>
    <source>
        <strain evidence="8 9">IHI A82</strain>
    </source>
</reference>
<evidence type="ECO:0000259" key="7">
    <source>
        <dbReference type="Pfam" id="PF24476"/>
    </source>
</evidence>
<dbReference type="PANTHER" id="PTHR43806">
    <property type="entry name" value="PEPTIDASE S8"/>
    <property type="match status" value="1"/>
</dbReference>
<dbReference type="InterPro" id="IPR036852">
    <property type="entry name" value="Peptidase_S8/S53_dom_sf"/>
</dbReference>
<dbReference type="InterPro" id="IPR000209">
    <property type="entry name" value="Peptidase_S8/S53_dom"/>
</dbReference>
<feature type="domain" description="Peptidase S8/S53" evidence="6">
    <location>
        <begin position="566"/>
        <end position="735"/>
    </location>
</feature>
<evidence type="ECO:0000256" key="1">
    <source>
        <dbReference type="ARBA" id="ARBA00011073"/>
    </source>
</evidence>
<dbReference type="AlphaFoldDB" id="A0A439D5B9"/>
<sequence length="875" mass="98492">MAEDASTRLISHAAELSEAIFGALKQGGFKPSDRGYRIANDVAVRLHLIGLYLHSIPPYWIEPEIEHLCDKILRDSQNIARPTNIRPTRRPFFLTPLSNHNNDTDPQSCLVDFFKIQIKDAQNFKTTCDDLHTKLTKDDNVAGRLPDSALQLNTPDVLEDFNNSVFEALQYIALCDLESHETNDTAPMSQDDPSQLRHPARLCLHELENQNLVSGDISILVSAMDKKIWQEFYLRIRLEDTVDDERRVLNQGGFCPILEMNITARLFLEFNRDHGLFWRNKETQVLNGIIQAGAGESLKNVVSQYKLTAKDKVILSYAIAQSYWKYYDSELMRIKWTSDRIWFMPEEDNNRQKGQLPLRAYISLPFGLTSSTMPDVAYEDLLIHRCPRIFDLGVLLLEIGLAKPFQTPRRRPDIVAQANLNHKTAINDLFELENSDWDGFTHKKYFDSAVKYCLNRDNFVPPQSESKLAWNGPEGIIRRRRMLYNSVVRPLAWLAKGGFKAQCGDLTFVSKKFGPPPQKGASNTPLPLESEALFHSNIVPKMWLTDLQKISEQVERKRREYRVTTAIRVAILDTGLNRDFPWFKANDGLIKSITDEADFTKSSPPTMMDTSGHGTFMARLIMLCAPSVEVSVARVAENTNALNSSRESIKEAILWAGQTVKADIISMSFGFPRDDQGIRDAIETVYKSRGEDVIFFASAGNSSTDDESFPARHPHVISVYATNCHGAFLQSNSASTSNGAAVLGTYGDDIPDFIRQEFGTMYPKVCQPGYSVATAIMAGIGATLLAYGSVLPSLVSLQGLAATTGNRVLERLRTAKGMEVVLHRLAQKEFDHPRLKAVNPIWFWKSRPSDIERYFAILDALSDVDRKSPRGTKAG</sequence>
<proteinExistence type="inferred from homology"/>
<protein>
    <submittedName>
        <fullName evidence="8">Uncharacterized protein</fullName>
    </submittedName>
</protein>
<keyword evidence="9" id="KW-1185">Reference proteome</keyword>
<dbReference type="Pfam" id="PF24476">
    <property type="entry name" value="DUF7580"/>
    <property type="match status" value="1"/>
</dbReference>
<dbReference type="Proteomes" id="UP000286045">
    <property type="component" value="Unassembled WGS sequence"/>
</dbReference>
<feature type="active site" description="Charge relay system" evidence="5">
    <location>
        <position position="613"/>
    </location>
</feature>
<dbReference type="Gene3D" id="3.40.50.200">
    <property type="entry name" value="Peptidase S8/S53 domain"/>
    <property type="match status" value="1"/>
</dbReference>
<feature type="domain" description="DUF7580" evidence="7">
    <location>
        <begin position="197"/>
        <end position="491"/>
    </location>
</feature>
<keyword evidence="3 5" id="KW-0378">Hydrolase</keyword>
<feature type="active site" description="Charge relay system" evidence="5">
    <location>
        <position position="771"/>
    </location>
</feature>
<keyword evidence="4 5" id="KW-0720">Serine protease</keyword>
<keyword evidence="2 5" id="KW-0645">Protease</keyword>
<dbReference type="PROSITE" id="PS51892">
    <property type="entry name" value="SUBTILASE"/>
    <property type="match status" value="1"/>
</dbReference>
<dbReference type="PANTHER" id="PTHR43806:SF11">
    <property type="entry name" value="CEREVISIN-RELATED"/>
    <property type="match status" value="1"/>
</dbReference>
<dbReference type="SUPFAM" id="SSF52743">
    <property type="entry name" value="Subtilisin-like"/>
    <property type="match status" value="1"/>
</dbReference>
<dbReference type="CDD" id="cd00306">
    <property type="entry name" value="Peptidases_S8_S53"/>
    <property type="match status" value="1"/>
</dbReference>
<evidence type="ECO:0000256" key="4">
    <source>
        <dbReference type="ARBA" id="ARBA00022825"/>
    </source>
</evidence>
<feature type="active site" description="Charge relay system" evidence="5">
    <location>
        <position position="573"/>
    </location>
</feature>
<dbReference type="GO" id="GO:0006508">
    <property type="term" value="P:proteolysis"/>
    <property type="evidence" value="ECO:0007669"/>
    <property type="project" value="UniProtKB-KW"/>
</dbReference>
<evidence type="ECO:0000256" key="2">
    <source>
        <dbReference type="ARBA" id="ARBA00022670"/>
    </source>
</evidence>
<dbReference type="EMBL" id="RYZI01000147">
    <property type="protein sequence ID" value="RWA09595.1"/>
    <property type="molecule type" value="Genomic_DNA"/>
</dbReference>
<evidence type="ECO:0000256" key="3">
    <source>
        <dbReference type="ARBA" id="ARBA00022801"/>
    </source>
</evidence>
<evidence type="ECO:0000259" key="6">
    <source>
        <dbReference type="Pfam" id="PF00082"/>
    </source>
</evidence>
<evidence type="ECO:0000256" key="5">
    <source>
        <dbReference type="PROSITE-ProRule" id="PRU01240"/>
    </source>
</evidence>
<dbReference type="InterPro" id="IPR023827">
    <property type="entry name" value="Peptidase_S8_Asp-AS"/>
</dbReference>
<comment type="caution">
    <text evidence="8">The sequence shown here is derived from an EMBL/GenBank/DDBJ whole genome shotgun (WGS) entry which is preliminary data.</text>
</comment>
<accession>A0A439D5B9</accession>
<evidence type="ECO:0000313" key="8">
    <source>
        <dbReference type="EMBL" id="RWA09595.1"/>
    </source>
</evidence>
<dbReference type="STRING" id="363999.A0A439D5B9"/>
<name>A0A439D5B9_9PEZI</name>
<dbReference type="InterPro" id="IPR050131">
    <property type="entry name" value="Peptidase_S8_subtilisin-like"/>
</dbReference>